<evidence type="ECO:0000313" key="1">
    <source>
        <dbReference type="EMBL" id="CAH0107034.1"/>
    </source>
</evidence>
<dbReference type="AlphaFoldDB" id="A0A8J2RXQ9"/>
<gene>
    <name evidence="1" type="ORF">DGAL_LOCUS10318</name>
</gene>
<reference evidence="1" key="1">
    <citation type="submission" date="2021-11" db="EMBL/GenBank/DDBJ databases">
        <authorList>
            <person name="Schell T."/>
        </authorList>
    </citation>
    <scope>NUCLEOTIDE SEQUENCE</scope>
    <source>
        <strain evidence="1">M5</strain>
    </source>
</reference>
<keyword evidence="2" id="KW-1185">Reference proteome</keyword>
<comment type="caution">
    <text evidence="1">The sequence shown here is derived from an EMBL/GenBank/DDBJ whole genome shotgun (WGS) entry which is preliminary data.</text>
</comment>
<name>A0A8J2RXQ9_9CRUS</name>
<organism evidence="1 2">
    <name type="scientific">Daphnia galeata</name>
    <dbReference type="NCBI Taxonomy" id="27404"/>
    <lineage>
        <taxon>Eukaryota</taxon>
        <taxon>Metazoa</taxon>
        <taxon>Ecdysozoa</taxon>
        <taxon>Arthropoda</taxon>
        <taxon>Crustacea</taxon>
        <taxon>Branchiopoda</taxon>
        <taxon>Diplostraca</taxon>
        <taxon>Cladocera</taxon>
        <taxon>Anomopoda</taxon>
        <taxon>Daphniidae</taxon>
        <taxon>Daphnia</taxon>
    </lineage>
</organism>
<accession>A0A8J2RXQ9</accession>
<dbReference type="Proteomes" id="UP000789390">
    <property type="component" value="Unassembled WGS sequence"/>
</dbReference>
<protein>
    <submittedName>
        <fullName evidence="1">Uncharacterized protein</fullName>
    </submittedName>
</protein>
<proteinExistence type="predicted"/>
<dbReference type="OrthoDB" id="5562606at2759"/>
<dbReference type="EMBL" id="CAKKLH010000246">
    <property type="protein sequence ID" value="CAH0107034.1"/>
    <property type="molecule type" value="Genomic_DNA"/>
</dbReference>
<sequence>MHFDNLFRLFFGPSFPSRGSYEDVDLQNQDLPNDKLFSDSSQWNTEFEQFDQMMMKLLQESFLIFREPPAYTEQFMSPDHPATGSLRDQMLKPGFIDKLQKGGWESERSTKTDVDLDEAMKNDGNQNALVPKIRDNGMHYSTRSTMKYFHNSNGATESRSTANDREGCLREIITKEFNGKKYVMEKRQCPGAPPQTTETFVNLTMEELPEFFKNWKIDDSPGNQNTFKPF</sequence>
<evidence type="ECO:0000313" key="2">
    <source>
        <dbReference type="Proteomes" id="UP000789390"/>
    </source>
</evidence>